<dbReference type="PANTHER" id="PTHR30489:SF0">
    <property type="entry name" value="LIPOPROTEIN-RELEASING SYSTEM TRANSMEMBRANE PROTEIN LOLE"/>
    <property type="match status" value="1"/>
</dbReference>
<dbReference type="InterPro" id="IPR003838">
    <property type="entry name" value="ABC3_permease_C"/>
</dbReference>
<evidence type="ECO:0000256" key="6">
    <source>
        <dbReference type="ARBA" id="ARBA00023136"/>
    </source>
</evidence>
<feature type="domain" description="ABC3 transporter permease C-terminal" evidence="8">
    <location>
        <begin position="278"/>
        <end position="391"/>
    </location>
</feature>
<sequence>MKSTPFYIAQRYLISKKGSQTVSFITGLAAFAMMVAVAAMFIIVSVFSALIDLNKKMISDIHADLTLSSKKGKSIQDVAKVTKILSQEPEIAHFSKVIEEKAYIHYKGVGEIIYLRGVDSAYTQVNPIDKNVFFGKYPSFKYSNEVVMESQLSDRLGVPVNSDSDYAQILMPRPGVGFISKQEDIFNKKDFYVTGVFSSQGPLANYIVAPLELTAQLLQLPRNTAYSIVMKLKNPEKANEVRKSLSERLGTGIILKTKEEENAAFWKMINTEKLMIYLIFGLVILITTFNLAGAVIIIQLDKKEQAKALISMGMTLSKLRNIYFNTGLLIVIFGVLSGLFVGTVICYLQLQLGLFKATDVLPFPVKIEWQNYFIVAAIAFLFGGIVSWFFSRGNQAQIKN</sequence>
<evidence type="ECO:0000259" key="8">
    <source>
        <dbReference type="Pfam" id="PF02687"/>
    </source>
</evidence>
<evidence type="ECO:0000313" key="10">
    <source>
        <dbReference type="EMBL" id="NAW49944.1"/>
    </source>
</evidence>
<feature type="domain" description="MacB-like periplasmic core" evidence="9">
    <location>
        <begin position="26"/>
        <end position="246"/>
    </location>
</feature>
<dbReference type="InterPro" id="IPR051447">
    <property type="entry name" value="Lipoprotein-release_system"/>
</dbReference>
<keyword evidence="6 7" id="KW-0472">Membrane</keyword>
<gene>
    <name evidence="10" type="ORF">GNY06_00550</name>
</gene>
<evidence type="ECO:0000256" key="2">
    <source>
        <dbReference type="ARBA" id="ARBA00005236"/>
    </source>
</evidence>
<dbReference type="Proteomes" id="UP000553459">
    <property type="component" value="Unassembled WGS sequence"/>
</dbReference>
<keyword evidence="5 7" id="KW-1133">Transmembrane helix</keyword>
<dbReference type="PANTHER" id="PTHR30489">
    <property type="entry name" value="LIPOPROTEIN-RELEASING SYSTEM TRANSMEMBRANE PROTEIN LOLE"/>
    <property type="match status" value="1"/>
</dbReference>
<dbReference type="EMBL" id="JAAABJ010000102">
    <property type="protein sequence ID" value="NAW49944.1"/>
    <property type="molecule type" value="Genomic_DNA"/>
</dbReference>
<comment type="caution">
    <text evidence="10">The sequence shown here is derived from an EMBL/GenBank/DDBJ whole genome shotgun (WGS) entry which is preliminary data.</text>
</comment>
<evidence type="ECO:0000313" key="11">
    <source>
        <dbReference type="Proteomes" id="UP000553459"/>
    </source>
</evidence>
<evidence type="ECO:0000256" key="1">
    <source>
        <dbReference type="ARBA" id="ARBA00004651"/>
    </source>
</evidence>
<evidence type="ECO:0000256" key="7">
    <source>
        <dbReference type="SAM" id="Phobius"/>
    </source>
</evidence>
<reference evidence="10 11" key="1">
    <citation type="submission" date="2019-11" db="EMBL/GenBank/DDBJ databases">
        <title>Characterization of Elizabethkingia argenteiflava sp. nov., isolated from inner surface of Soybean Pods.</title>
        <authorList>
            <person name="Mo S."/>
        </authorList>
    </citation>
    <scope>NUCLEOTIDE SEQUENCE [LARGE SCALE GENOMIC DNA]</scope>
    <source>
        <strain evidence="10 11">YB22</strain>
    </source>
</reference>
<dbReference type="AlphaFoldDB" id="A0A845PQ48"/>
<accession>A0A845PQ48</accession>
<dbReference type="RefSeq" id="WP_166518336.1">
    <property type="nucleotide sequence ID" value="NZ_JAAABJ010000102.1"/>
</dbReference>
<keyword evidence="3" id="KW-1003">Cell membrane</keyword>
<dbReference type="GO" id="GO:0098797">
    <property type="term" value="C:plasma membrane protein complex"/>
    <property type="evidence" value="ECO:0007669"/>
    <property type="project" value="TreeGrafter"/>
</dbReference>
<evidence type="ECO:0000256" key="3">
    <source>
        <dbReference type="ARBA" id="ARBA00022475"/>
    </source>
</evidence>
<protein>
    <submittedName>
        <fullName evidence="10">ABC transporter permease</fullName>
    </submittedName>
</protein>
<comment type="similarity">
    <text evidence="2">Belongs to the ABC-4 integral membrane protein family. LolC/E subfamily.</text>
</comment>
<evidence type="ECO:0000256" key="4">
    <source>
        <dbReference type="ARBA" id="ARBA00022692"/>
    </source>
</evidence>
<name>A0A845PQ48_9FLAO</name>
<dbReference type="Pfam" id="PF12704">
    <property type="entry name" value="MacB_PCD"/>
    <property type="match status" value="1"/>
</dbReference>
<dbReference type="InterPro" id="IPR025857">
    <property type="entry name" value="MacB_PCD"/>
</dbReference>
<feature type="transmembrane region" description="Helical" evidence="7">
    <location>
        <begin position="370"/>
        <end position="390"/>
    </location>
</feature>
<dbReference type="GO" id="GO:0044874">
    <property type="term" value="P:lipoprotein localization to outer membrane"/>
    <property type="evidence" value="ECO:0007669"/>
    <property type="project" value="TreeGrafter"/>
</dbReference>
<dbReference type="Pfam" id="PF02687">
    <property type="entry name" value="FtsX"/>
    <property type="match status" value="1"/>
</dbReference>
<feature type="transmembrane region" description="Helical" evidence="7">
    <location>
        <begin position="21"/>
        <end position="51"/>
    </location>
</feature>
<keyword evidence="4 7" id="KW-0812">Transmembrane</keyword>
<evidence type="ECO:0000259" key="9">
    <source>
        <dbReference type="Pfam" id="PF12704"/>
    </source>
</evidence>
<organism evidence="10 11">
    <name type="scientific">Elizabethkingia argenteiflava</name>
    <dbReference type="NCBI Taxonomy" id="2681556"/>
    <lineage>
        <taxon>Bacteria</taxon>
        <taxon>Pseudomonadati</taxon>
        <taxon>Bacteroidota</taxon>
        <taxon>Flavobacteriia</taxon>
        <taxon>Flavobacteriales</taxon>
        <taxon>Weeksellaceae</taxon>
        <taxon>Elizabethkingia</taxon>
    </lineage>
</organism>
<proteinExistence type="inferred from homology"/>
<feature type="transmembrane region" description="Helical" evidence="7">
    <location>
        <begin position="274"/>
        <end position="301"/>
    </location>
</feature>
<feature type="transmembrane region" description="Helical" evidence="7">
    <location>
        <begin position="322"/>
        <end position="350"/>
    </location>
</feature>
<comment type="subcellular location">
    <subcellularLocation>
        <location evidence="1">Cell membrane</location>
        <topology evidence="1">Multi-pass membrane protein</topology>
    </subcellularLocation>
</comment>
<evidence type="ECO:0000256" key="5">
    <source>
        <dbReference type="ARBA" id="ARBA00022989"/>
    </source>
</evidence>
<keyword evidence="11" id="KW-1185">Reference proteome</keyword>